<dbReference type="SUPFAM" id="SSF56317">
    <property type="entry name" value="Carbon-nitrogen hydrolase"/>
    <property type="match status" value="1"/>
</dbReference>
<evidence type="ECO:0000313" key="3">
    <source>
        <dbReference type="EMBL" id="PPK93124.1"/>
    </source>
</evidence>
<dbReference type="Gene3D" id="3.60.110.10">
    <property type="entry name" value="Carbon-nitrogen hydrolase"/>
    <property type="match status" value="1"/>
</dbReference>
<protein>
    <submittedName>
        <fullName evidence="3">Putative amidohydrolase</fullName>
    </submittedName>
</protein>
<gene>
    <name evidence="3" type="ORF">CLV92_11141</name>
</gene>
<dbReference type="AlphaFoldDB" id="A0A2S6IFX9"/>
<accession>A0A2S6IFX9</accession>
<dbReference type="GO" id="GO:0033388">
    <property type="term" value="P:putrescine biosynthetic process from arginine"/>
    <property type="evidence" value="ECO:0007669"/>
    <property type="project" value="TreeGrafter"/>
</dbReference>
<keyword evidence="1 3" id="KW-0378">Hydrolase</keyword>
<dbReference type="PANTHER" id="PTHR43674:SF2">
    <property type="entry name" value="BETA-UREIDOPROPIONASE"/>
    <property type="match status" value="1"/>
</dbReference>
<dbReference type="InterPro" id="IPR036526">
    <property type="entry name" value="C-N_Hydrolase_sf"/>
</dbReference>
<dbReference type="CDD" id="cd07197">
    <property type="entry name" value="nitrilase"/>
    <property type="match status" value="1"/>
</dbReference>
<dbReference type="Proteomes" id="UP000239485">
    <property type="component" value="Unassembled WGS sequence"/>
</dbReference>
<dbReference type="GO" id="GO:0050126">
    <property type="term" value="F:N-carbamoylputrescine amidase activity"/>
    <property type="evidence" value="ECO:0007669"/>
    <property type="project" value="TreeGrafter"/>
</dbReference>
<evidence type="ECO:0000256" key="1">
    <source>
        <dbReference type="ARBA" id="ARBA00022801"/>
    </source>
</evidence>
<dbReference type="PROSITE" id="PS50263">
    <property type="entry name" value="CN_HYDROLASE"/>
    <property type="match status" value="1"/>
</dbReference>
<proteinExistence type="predicted"/>
<dbReference type="OrthoDB" id="4532287at2"/>
<dbReference type="Pfam" id="PF00795">
    <property type="entry name" value="CN_hydrolase"/>
    <property type="match status" value="1"/>
</dbReference>
<dbReference type="InterPro" id="IPR050345">
    <property type="entry name" value="Aliph_Amidase/BUP"/>
</dbReference>
<evidence type="ECO:0000313" key="4">
    <source>
        <dbReference type="Proteomes" id="UP000239485"/>
    </source>
</evidence>
<sequence>MQQSARPVPTLRVAAAQGCSVPGDLAANAAAAARLVREAAAAGARLVVLPELFLPGYEPALVAADPQHLALDAAAPLADPRLEPLVRACAATATTAVVGAAVREGATVLLSALVVSAGGELLTRYDKQHLHPGEEAVFTPGTAPGTFELDGWRLGLGICADSGVAAHARAAAVRGAHAYLVGGLFGVGGGEREVRDRFPARARDNGVYALLSNHAGPAGEWTGCGGSGVWDPRGRPVVRAGRDEGVVVAELHPAELHPGG</sequence>
<dbReference type="EMBL" id="PTJD01000011">
    <property type="protein sequence ID" value="PPK93124.1"/>
    <property type="molecule type" value="Genomic_DNA"/>
</dbReference>
<organism evidence="3 4">
    <name type="scientific">Kineococcus xinjiangensis</name>
    <dbReference type="NCBI Taxonomy" id="512762"/>
    <lineage>
        <taxon>Bacteria</taxon>
        <taxon>Bacillati</taxon>
        <taxon>Actinomycetota</taxon>
        <taxon>Actinomycetes</taxon>
        <taxon>Kineosporiales</taxon>
        <taxon>Kineosporiaceae</taxon>
        <taxon>Kineococcus</taxon>
    </lineage>
</organism>
<name>A0A2S6IFX9_9ACTN</name>
<dbReference type="InterPro" id="IPR003010">
    <property type="entry name" value="C-N_Hydrolase"/>
</dbReference>
<dbReference type="RefSeq" id="WP_158257265.1">
    <property type="nucleotide sequence ID" value="NZ_PTJD01000011.1"/>
</dbReference>
<evidence type="ECO:0000259" key="2">
    <source>
        <dbReference type="PROSITE" id="PS50263"/>
    </source>
</evidence>
<feature type="domain" description="CN hydrolase" evidence="2">
    <location>
        <begin position="11"/>
        <end position="253"/>
    </location>
</feature>
<comment type="caution">
    <text evidence="3">The sequence shown here is derived from an EMBL/GenBank/DDBJ whole genome shotgun (WGS) entry which is preliminary data.</text>
</comment>
<dbReference type="PANTHER" id="PTHR43674">
    <property type="entry name" value="NITRILASE C965.09-RELATED"/>
    <property type="match status" value="1"/>
</dbReference>
<keyword evidence="4" id="KW-1185">Reference proteome</keyword>
<reference evidence="3 4" key="1">
    <citation type="submission" date="2018-02" db="EMBL/GenBank/DDBJ databases">
        <title>Genomic Encyclopedia of Archaeal and Bacterial Type Strains, Phase II (KMG-II): from individual species to whole genera.</title>
        <authorList>
            <person name="Goeker M."/>
        </authorList>
    </citation>
    <scope>NUCLEOTIDE SEQUENCE [LARGE SCALE GENOMIC DNA]</scope>
    <source>
        <strain evidence="3 4">DSM 22857</strain>
    </source>
</reference>